<protein>
    <recommendedName>
        <fullName evidence="4">Porin</fullName>
    </recommendedName>
</protein>
<dbReference type="KEGG" id="smai:EXU30_14440"/>
<accession>A0A411PN73</accession>
<evidence type="ECO:0008006" key="4">
    <source>
        <dbReference type="Google" id="ProtNLM"/>
    </source>
</evidence>
<organism evidence="2 3">
    <name type="scientific">Shewanella maritima</name>
    <dbReference type="NCBI Taxonomy" id="2520507"/>
    <lineage>
        <taxon>Bacteria</taxon>
        <taxon>Pseudomonadati</taxon>
        <taxon>Pseudomonadota</taxon>
        <taxon>Gammaproteobacteria</taxon>
        <taxon>Alteromonadales</taxon>
        <taxon>Shewanellaceae</taxon>
        <taxon>Shewanella</taxon>
    </lineage>
</organism>
<sequence length="239" mass="26175">MNKALSVLALSTMTCFGAMADEAKEDVNYGDPTASFTTLGVSASKDNTQINGMYGAGANIFQLDLTFKNKDGENTARDGKAGDLSGRARYFHVTDGLGYSVDVIGDQNNQTVLGGMIYKFQVSDNVMVFPMLSVGGTQAKRFDDDANKYTNKYDRSGLAQAGVYAMYAFDAGHWLYANPKSTYHFKSKEFINQIEVGGGFMLAPQLSAGFKVEYTGEVKTEHGKMKEDTVAWLQANYYF</sequence>
<evidence type="ECO:0000313" key="2">
    <source>
        <dbReference type="EMBL" id="QBF84918.1"/>
    </source>
</evidence>
<reference evidence="2 3" key="1">
    <citation type="submission" date="2019-02" db="EMBL/GenBank/DDBJ databases">
        <title>Shewanella sp. D4-2 isolated from Dokdo Island.</title>
        <authorList>
            <person name="Baek K."/>
        </authorList>
    </citation>
    <scope>NUCLEOTIDE SEQUENCE [LARGE SCALE GENOMIC DNA]</scope>
    <source>
        <strain evidence="2 3">D4-2</strain>
    </source>
</reference>
<dbReference type="OrthoDB" id="6382158at2"/>
<feature type="signal peptide" evidence="1">
    <location>
        <begin position="1"/>
        <end position="20"/>
    </location>
</feature>
<dbReference type="Proteomes" id="UP000291106">
    <property type="component" value="Chromosome"/>
</dbReference>
<keyword evidence="3" id="KW-1185">Reference proteome</keyword>
<name>A0A411PN73_9GAMM</name>
<evidence type="ECO:0000313" key="3">
    <source>
        <dbReference type="Proteomes" id="UP000291106"/>
    </source>
</evidence>
<dbReference type="AlphaFoldDB" id="A0A411PN73"/>
<dbReference type="EMBL" id="CP036200">
    <property type="protein sequence ID" value="QBF84918.1"/>
    <property type="molecule type" value="Genomic_DNA"/>
</dbReference>
<keyword evidence="1" id="KW-0732">Signal</keyword>
<proteinExistence type="predicted"/>
<gene>
    <name evidence="2" type="ORF">EXU30_14440</name>
</gene>
<feature type="chain" id="PRO_5019322301" description="Porin" evidence="1">
    <location>
        <begin position="21"/>
        <end position="239"/>
    </location>
</feature>
<evidence type="ECO:0000256" key="1">
    <source>
        <dbReference type="SAM" id="SignalP"/>
    </source>
</evidence>